<dbReference type="Gene3D" id="3.40.50.150">
    <property type="entry name" value="Vaccinia Virus protein VP39"/>
    <property type="match status" value="1"/>
</dbReference>
<dbReference type="AlphaFoldDB" id="K9WR86"/>
<sequence>MNLQVLLQNAPLLHEVTPGTLTSWQISDTTLNFLDKHINKNSKTLETGAGVSTLLFAIKGACHTCIVPDIKLVNRIREYCQNNQILPHKIDFHVDISERVLPSLTVDDLDLVLIDGRHAFPSPFIDWYYTCNKLKIGGMMIIDDTQIWTGSVLKNFLLSEPEWELKADLSSKTAVFVKLEESSHAKNWSEQRFIADKSRYSIATSKVNRGFEILSQGDLGKFFYKLMKKK</sequence>
<organism evidence="1 2">
    <name type="scientific">Cylindrospermum stagnale PCC 7417</name>
    <dbReference type="NCBI Taxonomy" id="56107"/>
    <lineage>
        <taxon>Bacteria</taxon>
        <taxon>Bacillati</taxon>
        <taxon>Cyanobacteriota</taxon>
        <taxon>Cyanophyceae</taxon>
        <taxon>Nostocales</taxon>
        <taxon>Nostocaceae</taxon>
        <taxon>Cylindrospermum</taxon>
    </lineage>
</organism>
<dbReference type="HOGENOM" id="CLU_1203193_0_0_3"/>
<proteinExistence type="predicted"/>
<keyword evidence="2" id="KW-1185">Reference proteome</keyword>
<dbReference type="eggNOG" id="COG4122">
    <property type="taxonomic scope" value="Bacteria"/>
</dbReference>
<dbReference type="RefSeq" id="WP_015205956.1">
    <property type="nucleotide sequence ID" value="NC_019757.1"/>
</dbReference>
<dbReference type="EMBL" id="CP003642">
    <property type="protein sequence ID" value="AFZ22698.1"/>
    <property type="molecule type" value="Genomic_DNA"/>
</dbReference>
<name>K9WR86_9NOST</name>
<dbReference type="Proteomes" id="UP000010475">
    <property type="component" value="Chromosome"/>
</dbReference>
<dbReference type="SUPFAM" id="SSF53335">
    <property type="entry name" value="S-adenosyl-L-methionine-dependent methyltransferases"/>
    <property type="match status" value="1"/>
</dbReference>
<protein>
    <recommendedName>
        <fullName evidence="3">O-methyltransferase</fullName>
    </recommendedName>
</protein>
<dbReference type="Pfam" id="PF13578">
    <property type="entry name" value="Methyltransf_24"/>
    <property type="match status" value="1"/>
</dbReference>
<dbReference type="STRING" id="56107.Cylst_0338"/>
<evidence type="ECO:0000313" key="2">
    <source>
        <dbReference type="Proteomes" id="UP000010475"/>
    </source>
</evidence>
<reference evidence="1 2" key="1">
    <citation type="submission" date="2012-06" db="EMBL/GenBank/DDBJ databases">
        <title>Finished chromosome of genome of Cylindrospermum stagnale PCC 7417.</title>
        <authorList>
            <consortium name="US DOE Joint Genome Institute"/>
            <person name="Gugger M."/>
            <person name="Coursin T."/>
            <person name="Rippka R."/>
            <person name="Tandeau De Marsac N."/>
            <person name="Huntemann M."/>
            <person name="Wei C.-L."/>
            <person name="Han J."/>
            <person name="Detter J.C."/>
            <person name="Han C."/>
            <person name="Tapia R."/>
            <person name="Chen A."/>
            <person name="Kyrpides N."/>
            <person name="Mavromatis K."/>
            <person name="Markowitz V."/>
            <person name="Szeto E."/>
            <person name="Ivanova N."/>
            <person name="Pagani I."/>
            <person name="Pati A."/>
            <person name="Goodwin L."/>
            <person name="Nordberg H.P."/>
            <person name="Cantor M.N."/>
            <person name="Hua S.X."/>
            <person name="Woyke T."/>
            <person name="Kerfeld C.A."/>
        </authorList>
    </citation>
    <scope>NUCLEOTIDE SEQUENCE [LARGE SCALE GENOMIC DNA]</scope>
    <source>
        <strain evidence="1 2">PCC 7417</strain>
    </source>
</reference>
<dbReference type="InterPro" id="IPR029063">
    <property type="entry name" value="SAM-dependent_MTases_sf"/>
</dbReference>
<dbReference type="OrthoDB" id="581658at2"/>
<dbReference type="KEGG" id="csg:Cylst_0338"/>
<accession>K9WR86</accession>
<evidence type="ECO:0008006" key="3">
    <source>
        <dbReference type="Google" id="ProtNLM"/>
    </source>
</evidence>
<gene>
    <name evidence="1" type="ORF">Cylst_0338</name>
</gene>
<evidence type="ECO:0000313" key="1">
    <source>
        <dbReference type="EMBL" id="AFZ22698.1"/>
    </source>
</evidence>